<evidence type="ECO:0000313" key="3">
    <source>
        <dbReference type="Proteomes" id="UP000195437"/>
    </source>
</evidence>
<dbReference type="EMBL" id="CP021434">
    <property type="protein sequence ID" value="ARU62563.1"/>
    <property type="molecule type" value="Genomic_DNA"/>
</dbReference>
<feature type="region of interest" description="Disordered" evidence="1">
    <location>
        <begin position="493"/>
        <end position="513"/>
    </location>
</feature>
<name>A0A1Y0IT41_9BACL</name>
<proteinExistence type="predicted"/>
<dbReference type="AlphaFoldDB" id="A0A1Y0IT41"/>
<gene>
    <name evidence="2" type="ORF">CBW65_17525</name>
</gene>
<dbReference type="Proteomes" id="UP000195437">
    <property type="component" value="Chromosome"/>
</dbReference>
<keyword evidence="3" id="KW-1185">Reference proteome</keyword>
<evidence type="ECO:0000313" key="2">
    <source>
        <dbReference type="EMBL" id="ARU62563.1"/>
    </source>
</evidence>
<evidence type="ECO:0008006" key="4">
    <source>
        <dbReference type="Google" id="ProtNLM"/>
    </source>
</evidence>
<evidence type="ECO:0000256" key="1">
    <source>
        <dbReference type="SAM" id="MobiDB-lite"/>
    </source>
</evidence>
<reference evidence="3" key="1">
    <citation type="submission" date="2017-05" db="EMBL/GenBank/DDBJ databases">
        <authorList>
            <person name="Sung H."/>
        </authorList>
    </citation>
    <scope>NUCLEOTIDE SEQUENCE [LARGE SCALE GENOMIC DNA]</scope>
    <source>
        <strain evidence="3">AR23208</strain>
    </source>
</reference>
<dbReference type="Pfam" id="PF14395">
    <property type="entry name" value="COOH-NH2_lig"/>
    <property type="match status" value="1"/>
</dbReference>
<sequence length="513" mass="58088">MAMGYVLLHSGQTSAKRLLRRVQECIGVESVNPVASQDVMIRWGTLTGDDRAAWTLNPRQAIENSINRTRMLRILKQNGVYAPSLASSGLEKRPDMARDVMLDSGKRVKIVRHYRVPIFDLQPLAVFRADSKSLWLESNVSQAQEKFREVPLDEDVYAERAVRLSLRALHALGLDFGMVSIGITSADRTICLDVTASPKLNVRLLELFEDALQAFITRDRSEERQYEQHGRNPHPFLIGTDLEFMLRSPRGKMVLASKFLPRSGPVGCDDRSLNLDGERFPLAEIRPSPARSPGELMSNIRRTLQEAAGLITARNVQWVAGSMPFPRFPIGGHVHFSDVNFSSRLVKALDNYVGFPVMMIEAGQTAVKRRPKYGFLGDVRFKDHGGFEYRTPGSWLVSPEISEAVVYLSYLVVMHYRELDADLFVKPGMQRLFYRAYKQELRPHFERIWKSIEATSTYKQYKSTLEIIPEMVRQGIAWNEAADLRQSWGLQQPAAPRPVVSARRGRGGSQSAR</sequence>
<accession>A0A1Y0IT41</accession>
<feature type="compositionally biased region" description="Low complexity" evidence="1">
    <location>
        <begin position="493"/>
        <end position="502"/>
    </location>
</feature>
<organism evidence="2 3">
    <name type="scientific">Tumebacillus avium</name>
    <dbReference type="NCBI Taxonomy" id="1903704"/>
    <lineage>
        <taxon>Bacteria</taxon>
        <taxon>Bacillati</taxon>
        <taxon>Bacillota</taxon>
        <taxon>Bacilli</taxon>
        <taxon>Bacillales</taxon>
        <taxon>Alicyclobacillaceae</taxon>
        <taxon>Tumebacillus</taxon>
    </lineage>
</organism>
<dbReference type="KEGG" id="tum:CBW65_17525"/>
<protein>
    <recommendedName>
        <fullName evidence="4">Phage phiEco32-like COOH-NH2 ligase-type 2</fullName>
    </recommendedName>
</protein>
<dbReference type="InterPro" id="IPR025681">
    <property type="entry name" value="COOH-NH2_lig"/>
</dbReference>